<dbReference type="OrthoDB" id="3267789at2759"/>
<proteinExistence type="predicted"/>
<dbReference type="EMBL" id="JABBWM010000003">
    <property type="protein sequence ID" value="KAG2118947.1"/>
    <property type="molecule type" value="Genomic_DNA"/>
</dbReference>
<feature type="region of interest" description="Disordered" evidence="1">
    <location>
        <begin position="286"/>
        <end position="351"/>
    </location>
</feature>
<feature type="compositionally biased region" description="Gly residues" evidence="1">
    <location>
        <begin position="41"/>
        <end position="57"/>
    </location>
</feature>
<feature type="region of interest" description="Disordered" evidence="1">
    <location>
        <begin position="432"/>
        <end position="535"/>
    </location>
</feature>
<comment type="caution">
    <text evidence="2">The sequence shown here is derived from an EMBL/GenBank/DDBJ whole genome shotgun (WGS) entry which is preliminary data.</text>
</comment>
<dbReference type="AlphaFoldDB" id="A0A9P7FJ03"/>
<dbReference type="GeneID" id="64697532"/>
<gene>
    <name evidence="2" type="ORF">F5147DRAFT_667581</name>
</gene>
<feature type="compositionally biased region" description="Polar residues" evidence="1">
    <location>
        <begin position="454"/>
        <end position="474"/>
    </location>
</feature>
<feature type="compositionally biased region" description="Low complexity" evidence="1">
    <location>
        <begin position="131"/>
        <end position="146"/>
    </location>
</feature>
<feature type="region of interest" description="Disordered" evidence="1">
    <location>
        <begin position="1"/>
        <end position="214"/>
    </location>
</feature>
<reference evidence="2" key="1">
    <citation type="journal article" date="2020" name="New Phytol.">
        <title>Comparative genomics reveals dynamic genome evolution in host specialist ectomycorrhizal fungi.</title>
        <authorList>
            <person name="Lofgren L.A."/>
            <person name="Nguyen N.H."/>
            <person name="Vilgalys R."/>
            <person name="Ruytinx J."/>
            <person name="Liao H.L."/>
            <person name="Branco S."/>
            <person name="Kuo A."/>
            <person name="LaButti K."/>
            <person name="Lipzen A."/>
            <person name="Andreopoulos W."/>
            <person name="Pangilinan J."/>
            <person name="Riley R."/>
            <person name="Hundley H."/>
            <person name="Na H."/>
            <person name="Barry K."/>
            <person name="Grigoriev I.V."/>
            <person name="Stajich J.E."/>
            <person name="Kennedy P.G."/>
        </authorList>
    </citation>
    <scope>NUCLEOTIDE SEQUENCE</scope>
    <source>
        <strain evidence="2">FC423</strain>
    </source>
</reference>
<feature type="compositionally biased region" description="Polar residues" evidence="1">
    <location>
        <begin position="1"/>
        <end position="21"/>
    </location>
</feature>
<feature type="compositionally biased region" description="Polar residues" evidence="1">
    <location>
        <begin position="99"/>
        <end position="112"/>
    </location>
</feature>
<name>A0A9P7FJ03_9AGAM</name>
<feature type="compositionally biased region" description="Basic and acidic residues" evidence="1">
    <location>
        <begin position="22"/>
        <end position="31"/>
    </location>
</feature>
<feature type="compositionally biased region" description="Basic and acidic residues" evidence="1">
    <location>
        <begin position="205"/>
        <end position="214"/>
    </location>
</feature>
<evidence type="ECO:0000256" key="1">
    <source>
        <dbReference type="SAM" id="MobiDB-lite"/>
    </source>
</evidence>
<organism evidence="2 3">
    <name type="scientific">Suillus discolor</name>
    <dbReference type="NCBI Taxonomy" id="1912936"/>
    <lineage>
        <taxon>Eukaryota</taxon>
        <taxon>Fungi</taxon>
        <taxon>Dikarya</taxon>
        <taxon>Basidiomycota</taxon>
        <taxon>Agaricomycotina</taxon>
        <taxon>Agaricomycetes</taxon>
        <taxon>Agaricomycetidae</taxon>
        <taxon>Boletales</taxon>
        <taxon>Suillineae</taxon>
        <taxon>Suillaceae</taxon>
        <taxon>Suillus</taxon>
    </lineage>
</organism>
<protein>
    <submittedName>
        <fullName evidence="2">Uncharacterized protein</fullName>
    </submittedName>
</protein>
<feature type="compositionally biased region" description="Polar residues" evidence="1">
    <location>
        <begin position="165"/>
        <end position="189"/>
    </location>
</feature>
<dbReference type="Proteomes" id="UP000823399">
    <property type="component" value="Unassembled WGS sequence"/>
</dbReference>
<evidence type="ECO:0000313" key="2">
    <source>
        <dbReference type="EMBL" id="KAG2118947.1"/>
    </source>
</evidence>
<keyword evidence="3" id="KW-1185">Reference proteome</keyword>
<feature type="compositionally biased region" description="Acidic residues" evidence="1">
    <location>
        <begin position="299"/>
        <end position="311"/>
    </location>
</feature>
<dbReference type="RefSeq" id="XP_041299056.1">
    <property type="nucleotide sequence ID" value="XM_041435273.1"/>
</dbReference>
<evidence type="ECO:0000313" key="3">
    <source>
        <dbReference type="Proteomes" id="UP000823399"/>
    </source>
</evidence>
<feature type="compositionally biased region" description="Low complexity" evidence="1">
    <location>
        <begin position="330"/>
        <end position="340"/>
    </location>
</feature>
<sequence length="565" mass="58886">MASPTSRTPPTSANPSTQPQSRPRDWNKLRGGETGSTFRGSGRGRGARGGSGRGGGRPPNSPVTRGSSKLSHTEPSESHGSLPDVSTPKAEPSPARKGFSQSEATSATSEKSVPSPADRTPKPKTRTSRGVPVVTVAPVFPAPVSVHNVPSTPSRHNASRRRRTNTNQPAKPSVNGATKPSIPSSTSLRPQKPRAASSTSSSIAPHKEIPLHPAAVHEAEIRHDIDALVERVRAVAMAENRPSTPGSHIDWAGDEDDSLPDLDDWGVTTTRNNISADEISDKISPILTDALKPLPEPQTEGDDAEDEEEEHNMEPLGNDVDGEINKDSSDSSPLSDTPDTIVTATADAHDSPVTVVAPETITHTDKPLLHPSKPVVARDSLCASSAHSNLIPKSTLIVDGEEPPATKGGGLSQSIHAPSLAEIEILEKTLSSSSSDHGLAGSIHAPKGLPDSHSAPSLLSPGTPSPARTYSPSHGRSKTEGRPAFPHPRTAAINQRAIRSGTSSPLGPLVHAHVRNHSTPPGGAGQRAPHSTRPVITGDALSRLARTIGGIPGMPRSQGVAVAKD</sequence>
<accession>A0A9P7FJ03</accession>